<dbReference type="AlphaFoldDB" id="A0A453FH05"/>
<dbReference type="EnsemblPlants" id="AET3Gv20675700.1">
    <property type="protein sequence ID" value="AET3Gv20675700.1"/>
    <property type="gene ID" value="AET3Gv20675700"/>
</dbReference>
<proteinExistence type="predicted"/>
<dbReference type="Gramene" id="AET3Gv20675700.1">
    <property type="protein sequence ID" value="AET3Gv20675700.1"/>
    <property type="gene ID" value="AET3Gv20675700"/>
</dbReference>
<evidence type="ECO:0000313" key="1">
    <source>
        <dbReference type="EnsemblPlants" id="AET3Gv20675700.1"/>
    </source>
</evidence>
<reference evidence="1" key="3">
    <citation type="journal article" date="2017" name="Nature">
        <title>Genome sequence of the progenitor of the wheat D genome Aegilops tauschii.</title>
        <authorList>
            <person name="Luo M.C."/>
            <person name="Gu Y.Q."/>
            <person name="Puiu D."/>
            <person name="Wang H."/>
            <person name="Twardziok S.O."/>
            <person name="Deal K.R."/>
            <person name="Huo N."/>
            <person name="Zhu T."/>
            <person name="Wang L."/>
            <person name="Wang Y."/>
            <person name="McGuire P.E."/>
            <person name="Liu S."/>
            <person name="Long H."/>
            <person name="Ramasamy R.K."/>
            <person name="Rodriguez J.C."/>
            <person name="Van S.L."/>
            <person name="Yuan L."/>
            <person name="Wang Z."/>
            <person name="Xia Z."/>
            <person name="Xiao L."/>
            <person name="Anderson O.D."/>
            <person name="Ouyang S."/>
            <person name="Liang Y."/>
            <person name="Zimin A.V."/>
            <person name="Pertea G."/>
            <person name="Qi P."/>
            <person name="Bennetzen J.L."/>
            <person name="Dai X."/>
            <person name="Dawson M.W."/>
            <person name="Muller H.G."/>
            <person name="Kugler K."/>
            <person name="Rivarola-Duarte L."/>
            <person name="Spannagl M."/>
            <person name="Mayer K.F.X."/>
            <person name="Lu F.H."/>
            <person name="Bevan M.W."/>
            <person name="Leroy P."/>
            <person name="Li P."/>
            <person name="You F.M."/>
            <person name="Sun Q."/>
            <person name="Liu Z."/>
            <person name="Lyons E."/>
            <person name="Wicker T."/>
            <person name="Salzberg S.L."/>
            <person name="Devos K.M."/>
            <person name="Dvorak J."/>
        </authorList>
    </citation>
    <scope>NUCLEOTIDE SEQUENCE [LARGE SCALE GENOMIC DNA]</scope>
    <source>
        <strain evidence="1">cv. AL8/78</strain>
    </source>
</reference>
<name>A0A453FH05_AEGTS</name>
<keyword evidence="2" id="KW-1185">Reference proteome</keyword>
<reference evidence="2" key="2">
    <citation type="journal article" date="2017" name="Nat. Plants">
        <title>The Aegilops tauschii genome reveals multiple impacts of transposons.</title>
        <authorList>
            <person name="Zhao G."/>
            <person name="Zou C."/>
            <person name="Li K."/>
            <person name="Wang K."/>
            <person name="Li T."/>
            <person name="Gao L."/>
            <person name="Zhang X."/>
            <person name="Wang H."/>
            <person name="Yang Z."/>
            <person name="Liu X."/>
            <person name="Jiang W."/>
            <person name="Mao L."/>
            <person name="Kong X."/>
            <person name="Jiao Y."/>
            <person name="Jia J."/>
        </authorList>
    </citation>
    <scope>NUCLEOTIDE SEQUENCE [LARGE SCALE GENOMIC DNA]</scope>
    <source>
        <strain evidence="2">cv. AL8/78</strain>
    </source>
</reference>
<organism evidence="1 2">
    <name type="scientific">Aegilops tauschii subsp. strangulata</name>
    <name type="common">Goatgrass</name>
    <dbReference type="NCBI Taxonomy" id="200361"/>
    <lineage>
        <taxon>Eukaryota</taxon>
        <taxon>Viridiplantae</taxon>
        <taxon>Streptophyta</taxon>
        <taxon>Embryophyta</taxon>
        <taxon>Tracheophyta</taxon>
        <taxon>Spermatophyta</taxon>
        <taxon>Magnoliopsida</taxon>
        <taxon>Liliopsida</taxon>
        <taxon>Poales</taxon>
        <taxon>Poaceae</taxon>
        <taxon>BOP clade</taxon>
        <taxon>Pooideae</taxon>
        <taxon>Triticodae</taxon>
        <taxon>Triticeae</taxon>
        <taxon>Triticinae</taxon>
        <taxon>Aegilops</taxon>
    </lineage>
</organism>
<dbReference type="Proteomes" id="UP000015105">
    <property type="component" value="Chromosome 3D"/>
</dbReference>
<reference evidence="1" key="4">
    <citation type="submission" date="2019-03" db="UniProtKB">
        <authorList>
            <consortium name="EnsemblPlants"/>
        </authorList>
    </citation>
    <scope>IDENTIFICATION</scope>
</reference>
<accession>A0A453FH05</accession>
<evidence type="ECO:0000313" key="2">
    <source>
        <dbReference type="Proteomes" id="UP000015105"/>
    </source>
</evidence>
<sequence>MPSCTGMQRHATTRQLGSLLKYVFDSFDPGLDVVSCLY</sequence>
<reference evidence="2" key="1">
    <citation type="journal article" date="2014" name="Science">
        <title>Ancient hybridizations among the ancestral genomes of bread wheat.</title>
        <authorList>
            <consortium name="International Wheat Genome Sequencing Consortium,"/>
            <person name="Marcussen T."/>
            <person name="Sandve S.R."/>
            <person name="Heier L."/>
            <person name="Spannagl M."/>
            <person name="Pfeifer M."/>
            <person name="Jakobsen K.S."/>
            <person name="Wulff B.B."/>
            <person name="Steuernagel B."/>
            <person name="Mayer K.F."/>
            <person name="Olsen O.A."/>
        </authorList>
    </citation>
    <scope>NUCLEOTIDE SEQUENCE [LARGE SCALE GENOMIC DNA]</scope>
    <source>
        <strain evidence="2">cv. AL8/78</strain>
    </source>
</reference>
<protein>
    <submittedName>
        <fullName evidence="1">Uncharacterized protein</fullName>
    </submittedName>
</protein>
<reference evidence="1" key="5">
    <citation type="journal article" date="2021" name="G3 (Bethesda)">
        <title>Aegilops tauschii genome assembly Aet v5.0 features greater sequence contiguity and improved annotation.</title>
        <authorList>
            <person name="Wang L."/>
            <person name="Zhu T."/>
            <person name="Rodriguez J.C."/>
            <person name="Deal K.R."/>
            <person name="Dubcovsky J."/>
            <person name="McGuire P.E."/>
            <person name="Lux T."/>
            <person name="Spannagl M."/>
            <person name="Mayer K.F.X."/>
            <person name="Baldrich P."/>
            <person name="Meyers B.C."/>
            <person name="Huo N."/>
            <person name="Gu Y.Q."/>
            <person name="Zhou H."/>
            <person name="Devos K.M."/>
            <person name="Bennetzen J.L."/>
            <person name="Unver T."/>
            <person name="Budak H."/>
            <person name="Gulick P.J."/>
            <person name="Galiba G."/>
            <person name="Kalapos B."/>
            <person name="Nelson D.R."/>
            <person name="Li P."/>
            <person name="You F.M."/>
            <person name="Luo M.C."/>
            <person name="Dvorak J."/>
        </authorList>
    </citation>
    <scope>NUCLEOTIDE SEQUENCE [LARGE SCALE GENOMIC DNA]</scope>
    <source>
        <strain evidence="1">cv. AL8/78</strain>
    </source>
</reference>